<name>A0A2C6BPL0_FUSNP</name>
<reference evidence="1 2" key="1">
    <citation type="submission" date="2017-06" db="EMBL/GenBank/DDBJ databases">
        <title>Draft genome sequence of Fusobacterium nucleatum subsp. polymorphum KCOM 1271 (=ChDC F305).</title>
        <authorList>
            <person name="Kook J.-K."/>
            <person name="Park S.-N."/>
            <person name="Lim Y.K."/>
            <person name="Roh H."/>
        </authorList>
    </citation>
    <scope>NUCLEOTIDE SEQUENCE [LARGE SCALE GENOMIC DNA]</scope>
    <source>
        <strain evidence="2">KCOM 1271 (ChDC F305)</strain>
    </source>
</reference>
<proteinExistence type="predicted"/>
<organism evidence="1 2">
    <name type="scientific">Fusobacterium nucleatum subsp. polymorphum</name>
    <name type="common">Fusobacterium polymorphum</name>
    <dbReference type="NCBI Taxonomy" id="76857"/>
    <lineage>
        <taxon>Bacteria</taxon>
        <taxon>Fusobacteriati</taxon>
        <taxon>Fusobacteriota</taxon>
        <taxon>Fusobacteriia</taxon>
        <taxon>Fusobacteriales</taxon>
        <taxon>Fusobacteriaceae</taxon>
        <taxon>Fusobacterium</taxon>
    </lineage>
</organism>
<accession>A0A2C6BPL0</accession>
<evidence type="ECO:0000313" key="1">
    <source>
        <dbReference type="EMBL" id="PHI06153.1"/>
    </source>
</evidence>
<dbReference type="Proteomes" id="UP000224182">
    <property type="component" value="Unassembled WGS sequence"/>
</dbReference>
<feature type="non-terminal residue" evidence="1">
    <location>
        <position position="126"/>
    </location>
</feature>
<evidence type="ECO:0000313" key="2">
    <source>
        <dbReference type="Proteomes" id="UP000224182"/>
    </source>
</evidence>
<dbReference type="AlphaFoldDB" id="A0A2C6BPL0"/>
<sequence>MYLTLKQQVKHLSKKKFRNLKYLSHIAKNLTNEAIYNIRQYYFKNKKYLSYNENYKILKNSENYKKLNSNMAQQILKEVDGSFKSFFGLLKLVKNGQYDNKKIKLPKYLAKDGFTTLVIGFVRLKD</sequence>
<comment type="caution">
    <text evidence="1">The sequence shown here is derived from an EMBL/GenBank/DDBJ whole genome shotgun (WGS) entry which is preliminary data.</text>
</comment>
<protein>
    <submittedName>
        <fullName evidence="1">Transposase</fullName>
    </submittedName>
</protein>
<gene>
    <name evidence="1" type="ORF">CBG54_03470</name>
</gene>
<dbReference type="EMBL" id="NIRN01000001">
    <property type="protein sequence ID" value="PHI06153.1"/>
    <property type="molecule type" value="Genomic_DNA"/>
</dbReference>